<evidence type="ECO:0000256" key="1">
    <source>
        <dbReference type="ARBA" id="ARBA00023026"/>
    </source>
</evidence>
<feature type="signal peptide" evidence="3">
    <location>
        <begin position="1"/>
        <end position="17"/>
    </location>
</feature>
<proteinExistence type="predicted"/>
<dbReference type="InterPro" id="IPR009003">
    <property type="entry name" value="Peptidase_S1_PA"/>
</dbReference>
<evidence type="ECO:0000313" key="5">
    <source>
        <dbReference type="Proteomes" id="UP000243579"/>
    </source>
</evidence>
<dbReference type="PANTHER" id="PTHR36234:SF5">
    <property type="entry name" value="LYSYL ENDOPEPTIDASE"/>
    <property type="match status" value="1"/>
</dbReference>
<feature type="region of interest" description="Disordered" evidence="2">
    <location>
        <begin position="379"/>
        <end position="412"/>
    </location>
</feature>
<dbReference type="InterPro" id="IPR043504">
    <property type="entry name" value="Peptidase_S1_PA_chymotrypsin"/>
</dbReference>
<feature type="compositionally biased region" description="Low complexity" evidence="2">
    <location>
        <begin position="395"/>
        <end position="412"/>
    </location>
</feature>
<comment type="caution">
    <text evidence="4">The sequence shown here is derived from an EMBL/GenBank/DDBJ whole genome shotgun (WGS) entry which is preliminary data.</text>
</comment>
<feature type="non-terminal residue" evidence="4">
    <location>
        <position position="412"/>
    </location>
</feature>
<dbReference type="AlphaFoldDB" id="A0A1V9YTI3"/>
<dbReference type="Gene3D" id="2.40.10.10">
    <property type="entry name" value="Trypsin-like serine proteases"/>
    <property type="match status" value="2"/>
</dbReference>
<feature type="chain" id="PRO_5012528950" description="Secreted protein" evidence="3">
    <location>
        <begin position="18"/>
        <end position="412"/>
    </location>
</feature>
<evidence type="ECO:0000256" key="2">
    <source>
        <dbReference type="SAM" id="MobiDB-lite"/>
    </source>
</evidence>
<dbReference type="Pfam" id="PF13365">
    <property type="entry name" value="Trypsin_2"/>
    <property type="match status" value="1"/>
</dbReference>
<name>A0A1V9YTI3_ACHHY</name>
<keyword evidence="5" id="KW-1185">Reference proteome</keyword>
<protein>
    <recommendedName>
        <fullName evidence="6">Secreted protein</fullName>
    </recommendedName>
</protein>
<feature type="compositionally biased region" description="Pro residues" evidence="2">
    <location>
        <begin position="385"/>
        <end position="394"/>
    </location>
</feature>
<evidence type="ECO:0000256" key="3">
    <source>
        <dbReference type="SAM" id="SignalP"/>
    </source>
</evidence>
<dbReference type="Proteomes" id="UP000243579">
    <property type="component" value="Unassembled WGS sequence"/>
</dbReference>
<dbReference type="OrthoDB" id="76759at2759"/>
<sequence length="412" mass="43640">MLAVVQLLSVLTVAAAAANGPVPLQVATPVPFYRSADGSSPFNETIHRPDADFLAVHFKSLALPPAAVVTIACADGSQQIQLTGARSDFYTESLLCDTITVAYSAPTYAKGGANVFEVDSYLRGSPDAAQHDKLETTCSISDEARPEICFKEPARVKASRAVARLRIGPFSCTGWLFGSEGHLITNSHCISSAKDAANVIVEFDARCDSCKHPQRKTLGGCPGTVVATKSTLVVWDELNDFALVKLDDLKPGADLKQYGYLQARESGPVLGEDIWTSHHPGGWPLHYSVTYNGDVPKIAGLDKDTCMPGFLGRVKDTVAHYLDTSGGSSGAPIMSTKDNVVVALHNCGECNSKGDNTNGAIKIQYIISFLRTRGLLPKDATVGAPPAPTTPKPAPTTEVPTTDAPTTEVPTT</sequence>
<keyword evidence="3" id="KW-0732">Signal</keyword>
<organism evidence="4 5">
    <name type="scientific">Achlya hypogyna</name>
    <name type="common">Oomycete</name>
    <name type="synonym">Protoachlya hypogyna</name>
    <dbReference type="NCBI Taxonomy" id="1202772"/>
    <lineage>
        <taxon>Eukaryota</taxon>
        <taxon>Sar</taxon>
        <taxon>Stramenopiles</taxon>
        <taxon>Oomycota</taxon>
        <taxon>Saprolegniomycetes</taxon>
        <taxon>Saprolegniales</taxon>
        <taxon>Achlyaceae</taxon>
        <taxon>Achlya</taxon>
    </lineage>
</organism>
<gene>
    <name evidence="4" type="ORF">ACHHYP_06551</name>
</gene>
<dbReference type="SUPFAM" id="SSF50494">
    <property type="entry name" value="Trypsin-like serine proteases"/>
    <property type="match status" value="1"/>
</dbReference>
<keyword evidence="1" id="KW-0843">Virulence</keyword>
<dbReference type="EMBL" id="JNBR01001013">
    <property type="protein sequence ID" value="OQR88941.1"/>
    <property type="molecule type" value="Genomic_DNA"/>
</dbReference>
<evidence type="ECO:0008006" key="6">
    <source>
        <dbReference type="Google" id="ProtNLM"/>
    </source>
</evidence>
<dbReference type="PANTHER" id="PTHR36234">
    <property type="entry name" value="LYSYL ENDOPEPTIDASE"/>
    <property type="match status" value="1"/>
</dbReference>
<accession>A0A1V9YTI3</accession>
<reference evidence="4 5" key="1">
    <citation type="journal article" date="2014" name="Genome Biol. Evol.">
        <title>The secreted proteins of Achlya hypogyna and Thraustotheca clavata identify the ancestral oomycete secretome and reveal gene acquisitions by horizontal gene transfer.</title>
        <authorList>
            <person name="Misner I."/>
            <person name="Blouin N."/>
            <person name="Leonard G."/>
            <person name="Richards T.A."/>
            <person name="Lane C.E."/>
        </authorList>
    </citation>
    <scope>NUCLEOTIDE SEQUENCE [LARGE SCALE GENOMIC DNA]</scope>
    <source>
        <strain evidence="4 5">ATCC 48635</strain>
    </source>
</reference>
<evidence type="ECO:0000313" key="4">
    <source>
        <dbReference type="EMBL" id="OQR88941.1"/>
    </source>
</evidence>